<gene>
    <name evidence="2" type="ORF">QWZ14_26995</name>
</gene>
<reference evidence="3" key="1">
    <citation type="journal article" date="2019" name="Int. J. Syst. Evol. Microbiol.">
        <title>The Global Catalogue of Microorganisms (GCM) 10K type strain sequencing project: providing services to taxonomists for standard genome sequencing and annotation.</title>
        <authorList>
            <consortium name="The Broad Institute Genomics Platform"/>
            <consortium name="The Broad Institute Genome Sequencing Center for Infectious Disease"/>
            <person name="Wu L."/>
            <person name="Ma J."/>
        </authorList>
    </citation>
    <scope>NUCLEOTIDE SEQUENCE [LARGE SCALE GENOMIC DNA]</scope>
    <source>
        <strain evidence="3">CECT 7131</strain>
    </source>
</reference>
<dbReference type="Gene3D" id="1.25.40.340">
    <property type="match status" value="1"/>
</dbReference>
<evidence type="ECO:0000313" key="3">
    <source>
        <dbReference type="Proteomes" id="UP001529369"/>
    </source>
</evidence>
<sequence length="49" mass="4969">MAATARMLPKLGRASYLGDRALGVPDAGAAAVAVWLRALAGPWPGRPPA</sequence>
<dbReference type="SUPFAM" id="SSF101473">
    <property type="entry name" value="DhaL-like"/>
    <property type="match status" value="1"/>
</dbReference>
<organism evidence="2 3">
    <name type="scientific">Paeniroseomonas aquatica</name>
    <dbReference type="NCBI Taxonomy" id="373043"/>
    <lineage>
        <taxon>Bacteria</taxon>
        <taxon>Pseudomonadati</taxon>
        <taxon>Pseudomonadota</taxon>
        <taxon>Alphaproteobacteria</taxon>
        <taxon>Acetobacterales</taxon>
        <taxon>Acetobacteraceae</taxon>
        <taxon>Paeniroseomonas</taxon>
    </lineage>
</organism>
<comment type="caution">
    <text evidence="2">The sequence shown here is derived from an EMBL/GenBank/DDBJ whole genome shotgun (WGS) entry which is preliminary data.</text>
</comment>
<evidence type="ECO:0000313" key="2">
    <source>
        <dbReference type="EMBL" id="MDN3568044.1"/>
    </source>
</evidence>
<accession>A0ABT8AE73</accession>
<keyword evidence="3" id="KW-1185">Reference proteome</keyword>
<feature type="domain" description="DhaL" evidence="1">
    <location>
        <begin position="1"/>
        <end position="41"/>
    </location>
</feature>
<evidence type="ECO:0000259" key="1">
    <source>
        <dbReference type="PROSITE" id="PS51480"/>
    </source>
</evidence>
<dbReference type="InterPro" id="IPR004007">
    <property type="entry name" value="DhaL_dom"/>
</dbReference>
<dbReference type="PROSITE" id="PS51480">
    <property type="entry name" value="DHAL"/>
    <property type="match status" value="1"/>
</dbReference>
<proteinExistence type="predicted"/>
<name>A0ABT8AE73_9PROT</name>
<dbReference type="RefSeq" id="WP_290320177.1">
    <property type="nucleotide sequence ID" value="NZ_JAUFPN010000202.1"/>
</dbReference>
<dbReference type="Pfam" id="PF02734">
    <property type="entry name" value="Dak2"/>
    <property type="match status" value="1"/>
</dbReference>
<dbReference type="Proteomes" id="UP001529369">
    <property type="component" value="Unassembled WGS sequence"/>
</dbReference>
<protein>
    <submittedName>
        <fullName evidence="2">DAK2 domain-containing protein</fullName>
    </submittedName>
</protein>
<dbReference type="InterPro" id="IPR036117">
    <property type="entry name" value="DhaL_dom_sf"/>
</dbReference>
<dbReference type="EMBL" id="JAUFPN010000202">
    <property type="protein sequence ID" value="MDN3568044.1"/>
    <property type="molecule type" value="Genomic_DNA"/>
</dbReference>